<keyword evidence="2" id="KW-1185">Reference proteome</keyword>
<proteinExistence type="predicted"/>
<dbReference type="STRING" id="1428628.WN71_018245"/>
<comment type="caution">
    <text evidence="1">The sequence shown here is derived from an EMBL/GenBank/DDBJ whole genome shotgun (WGS) entry which is preliminary data.</text>
</comment>
<evidence type="ECO:0000313" key="1">
    <source>
        <dbReference type="EMBL" id="OIJ66454.1"/>
    </source>
</evidence>
<sequence>MQPLPIVSVPLRVLPLAVLAMSIEQLPSVTLSVVVKTTDVEFSARVKYEMSSGDLSPAPMMLVRAGSAHERRTV</sequence>
<accession>A0A1J4NZ50</accession>
<dbReference type="Proteomes" id="UP000034196">
    <property type="component" value="Unassembled WGS sequence"/>
</dbReference>
<dbReference type="AlphaFoldDB" id="A0A1J4NZ50"/>
<organism evidence="1 2">
    <name type="scientific">Streptomyces mangrovisoli</name>
    <dbReference type="NCBI Taxonomy" id="1428628"/>
    <lineage>
        <taxon>Bacteria</taxon>
        <taxon>Bacillati</taxon>
        <taxon>Actinomycetota</taxon>
        <taxon>Actinomycetes</taxon>
        <taxon>Kitasatosporales</taxon>
        <taxon>Streptomycetaceae</taxon>
        <taxon>Streptomyces</taxon>
    </lineage>
</organism>
<name>A0A1J4NZ50_9ACTN</name>
<protein>
    <submittedName>
        <fullName evidence="1">Uncharacterized protein</fullName>
    </submittedName>
</protein>
<reference evidence="1" key="1">
    <citation type="submission" date="2016-10" db="EMBL/GenBank/DDBJ databases">
        <title>Genome sequence of Streptomyces mangrovisoli MUSC 149.</title>
        <authorList>
            <person name="Lee L.-H."/>
            <person name="Ser H.-L."/>
        </authorList>
    </citation>
    <scope>NUCLEOTIDE SEQUENCE [LARGE SCALE GENOMIC DNA]</scope>
    <source>
        <strain evidence="1">MUSC 149</strain>
    </source>
</reference>
<gene>
    <name evidence="1" type="ORF">WN71_018245</name>
</gene>
<dbReference type="EMBL" id="LAVA02000039">
    <property type="protein sequence ID" value="OIJ66454.1"/>
    <property type="molecule type" value="Genomic_DNA"/>
</dbReference>
<evidence type="ECO:0000313" key="2">
    <source>
        <dbReference type="Proteomes" id="UP000034196"/>
    </source>
</evidence>